<evidence type="ECO:0000256" key="4">
    <source>
        <dbReference type="ARBA" id="ARBA00022989"/>
    </source>
</evidence>
<sequence>MARKSAYVRSALSKLVARHQLPYPARYSSTQVAKNFPRTAVDECPLGGYGWQQLQDRARSVAEVSTGYASPRRSEIWTTHTTYRSSSFFIGRNHLGNPGLQFSRSFSIWGGKKLTNTEEGSPKIATLVERKDATSASIGAEEGPNADGHWSDGMYDKLMDGIKVAEEKLNILLPQMQETLEKYPIISDIAAPVGAFTGAWIILPRILRRVHHYVGQGSAAFYKGISESPLVQVPYEQSVWQAMEFPSRLFATILTVLQVGRLIAPNAMAAHYLTQFWTGGGILCIVLFVHKWKSNVVKRLLTEKPLTVAERERYLTIDKFSSLGLGFLGVLGLAEAYDLKIQSLLTVGGIGGVATAFAAKDILGNMLTGVALSFSRPFAVGDQIKAGSVEGKVEEVGLHSTRLLNNEKLPIIVPNSFFQSQVIVNKTRAPWRAFSMKIPIRLQDYQKVPVFTLEIQEMLNRHPQVHFGEDKPRCSIGQFTPSSIDIAISCNLKPMSKDEFLQIQQAILLEVAEIITKSGAVLGGQP</sequence>
<dbReference type="EMBL" id="JBJQOH010000001">
    <property type="protein sequence ID" value="KAL3700123.1"/>
    <property type="molecule type" value="Genomic_DNA"/>
</dbReference>
<evidence type="ECO:0000256" key="2">
    <source>
        <dbReference type="ARBA" id="ARBA00008017"/>
    </source>
</evidence>
<evidence type="ECO:0000256" key="1">
    <source>
        <dbReference type="ARBA" id="ARBA00004141"/>
    </source>
</evidence>
<keyword evidence="8" id="KW-1185">Reference proteome</keyword>
<comment type="caution">
    <text evidence="7">The sequence shown here is derived from an EMBL/GenBank/DDBJ whole genome shotgun (WGS) entry which is preliminary data.</text>
</comment>
<organism evidence="7 8">
    <name type="scientific">Riccia sorocarpa</name>
    <dbReference type="NCBI Taxonomy" id="122646"/>
    <lineage>
        <taxon>Eukaryota</taxon>
        <taxon>Viridiplantae</taxon>
        <taxon>Streptophyta</taxon>
        <taxon>Embryophyta</taxon>
        <taxon>Marchantiophyta</taxon>
        <taxon>Marchantiopsida</taxon>
        <taxon>Marchantiidae</taxon>
        <taxon>Marchantiales</taxon>
        <taxon>Ricciaceae</taxon>
        <taxon>Riccia</taxon>
    </lineage>
</organism>
<dbReference type="Gene3D" id="1.10.287.1260">
    <property type="match status" value="1"/>
</dbReference>
<dbReference type="InterPro" id="IPR023408">
    <property type="entry name" value="MscS_beta-dom_sf"/>
</dbReference>
<protein>
    <recommendedName>
        <fullName evidence="6">Mechanosensitive ion channel MscS domain-containing protein</fullName>
    </recommendedName>
</protein>
<dbReference type="SUPFAM" id="SSF50182">
    <property type="entry name" value="Sm-like ribonucleoproteins"/>
    <property type="match status" value="1"/>
</dbReference>
<keyword evidence="3" id="KW-0812">Transmembrane</keyword>
<proteinExistence type="inferred from homology"/>
<dbReference type="Proteomes" id="UP001633002">
    <property type="component" value="Unassembled WGS sequence"/>
</dbReference>
<dbReference type="Gene3D" id="2.30.30.60">
    <property type="match status" value="1"/>
</dbReference>
<evidence type="ECO:0000256" key="3">
    <source>
        <dbReference type="ARBA" id="ARBA00022692"/>
    </source>
</evidence>
<gene>
    <name evidence="7" type="ORF">R1sor_018145</name>
</gene>
<comment type="subcellular location">
    <subcellularLocation>
        <location evidence="1">Membrane</location>
        <topology evidence="1">Multi-pass membrane protein</topology>
    </subcellularLocation>
</comment>
<keyword evidence="5" id="KW-0472">Membrane</keyword>
<evidence type="ECO:0000313" key="8">
    <source>
        <dbReference type="Proteomes" id="UP001633002"/>
    </source>
</evidence>
<dbReference type="Pfam" id="PF00924">
    <property type="entry name" value="MS_channel_2nd"/>
    <property type="match status" value="1"/>
</dbReference>
<evidence type="ECO:0000259" key="6">
    <source>
        <dbReference type="Pfam" id="PF00924"/>
    </source>
</evidence>
<dbReference type="PANTHER" id="PTHR30566:SF5">
    <property type="entry name" value="MECHANOSENSITIVE ION CHANNEL PROTEIN 1, MITOCHONDRIAL-RELATED"/>
    <property type="match status" value="1"/>
</dbReference>
<accession>A0ABD3I8U8</accession>
<name>A0ABD3I8U8_9MARC</name>
<dbReference type="AlphaFoldDB" id="A0ABD3I8U8"/>
<keyword evidence="4" id="KW-1133">Transmembrane helix</keyword>
<dbReference type="GO" id="GO:0016020">
    <property type="term" value="C:membrane"/>
    <property type="evidence" value="ECO:0007669"/>
    <property type="project" value="UniProtKB-SubCell"/>
</dbReference>
<dbReference type="InterPro" id="IPR006685">
    <property type="entry name" value="MscS_channel_2nd"/>
</dbReference>
<evidence type="ECO:0000313" key="7">
    <source>
        <dbReference type="EMBL" id="KAL3700123.1"/>
    </source>
</evidence>
<reference evidence="7 8" key="1">
    <citation type="submission" date="2024-09" db="EMBL/GenBank/DDBJ databases">
        <title>Chromosome-scale assembly of Riccia sorocarpa.</title>
        <authorList>
            <person name="Paukszto L."/>
        </authorList>
    </citation>
    <scope>NUCLEOTIDE SEQUENCE [LARGE SCALE GENOMIC DNA]</scope>
    <source>
        <strain evidence="7">LP-2024</strain>
        <tissue evidence="7">Aerial parts of the thallus</tissue>
    </source>
</reference>
<comment type="similarity">
    <text evidence="2">Belongs to the MscS (TC 1.A.23) family.</text>
</comment>
<feature type="domain" description="Mechanosensitive ion channel MscS" evidence="6">
    <location>
        <begin position="361"/>
        <end position="428"/>
    </location>
</feature>
<evidence type="ECO:0000256" key="5">
    <source>
        <dbReference type="ARBA" id="ARBA00023136"/>
    </source>
</evidence>
<dbReference type="PANTHER" id="PTHR30566">
    <property type="entry name" value="YNAI-RELATED MECHANOSENSITIVE ION CHANNEL"/>
    <property type="match status" value="1"/>
</dbReference>
<dbReference type="InterPro" id="IPR011014">
    <property type="entry name" value="MscS_channel_TM-2"/>
</dbReference>
<dbReference type="SUPFAM" id="SSF82861">
    <property type="entry name" value="Mechanosensitive channel protein MscS (YggB), transmembrane region"/>
    <property type="match status" value="1"/>
</dbReference>
<dbReference type="InterPro" id="IPR010920">
    <property type="entry name" value="LSM_dom_sf"/>
</dbReference>